<dbReference type="Proteomes" id="UP001500956">
    <property type="component" value="Unassembled WGS sequence"/>
</dbReference>
<dbReference type="InterPro" id="IPR002491">
    <property type="entry name" value="ABC_transptr_periplasmic_BD"/>
</dbReference>
<reference evidence="8" key="1">
    <citation type="journal article" date="2019" name="Int. J. Syst. Evol. Microbiol.">
        <title>The Global Catalogue of Microorganisms (GCM) 10K type strain sequencing project: providing services to taxonomists for standard genome sequencing and annotation.</title>
        <authorList>
            <consortium name="The Broad Institute Genomics Platform"/>
            <consortium name="The Broad Institute Genome Sequencing Center for Infectious Disease"/>
            <person name="Wu L."/>
            <person name="Ma J."/>
        </authorList>
    </citation>
    <scope>NUCLEOTIDE SEQUENCE [LARGE SCALE GENOMIC DNA]</scope>
    <source>
        <strain evidence="8">JCM 18063</strain>
    </source>
</reference>
<dbReference type="PROSITE" id="PS50983">
    <property type="entry name" value="FE_B12_PBP"/>
    <property type="match status" value="1"/>
</dbReference>
<feature type="chain" id="PRO_5045395794" evidence="5">
    <location>
        <begin position="19"/>
        <end position="334"/>
    </location>
</feature>
<accession>A0ABP8YHC0</accession>
<keyword evidence="3" id="KW-0813">Transport</keyword>
<dbReference type="PROSITE" id="PS51257">
    <property type="entry name" value="PROKAR_LIPOPROTEIN"/>
    <property type="match status" value="1"/>
</dbReference>
<keyword evidence="8" id="KW-1185">Reference proteome</keyword>
<evidence type="ECO:0000256" key="2">
    <source>
        <dbReference type="ARBA" id="ARBA00008814"/>
    </source>
</evidence>
<feature type="domain" description="Fe/B12 periplasmic-binding" evidence="6">
    <location>
        <begin position="63"/>
        <end position="334"/>
    </location>
</feature>
<protein>
    <submittedName>
        <fullName evidence="7">Siderophore ABC transporter substrate-binding protein CdtB</fullName>
    </submittedName>
</protein>
<comment type="similarity">
    <text evidence="2">Belongs to the bacterial solute-binding protein 8 family.</text>
</comment>
<organism evidence="7 8">
    <name type="scientific">Isoptericola chiayiensis</name>
    <dbReference type="NCBI Taxonomy" id="579446"/>
    <lineage>
        <taxon>Bacteria</taxon>
        <taxon>Bacillati</taxon>
        <taxon>Actinomycetota</taxon>
        <taxon>Actinomycetes</taxon>
        <taxon>Micrococcales</taxon>
        <taxon>Promicromonosporaceae</taxon>
        <taxon>Isoptericola</taxon>
    </lineage>
</organism>
<dbReference type="RefSeq" id="WP_172150126.1">
    <property type="nucleotide sequence ID" value="NZ_BAABID010000008.1"/>
</dbReference>
<dbReference type="Pfam" id="PF01497">
    <property type="entry name" value="Peripla_BP_2"/>
    <property type="match status" value="1"/>
</dbReference>
<keyword evidence="4 5" id="KW-0732">Signal</keyword>
<dbReference type="EMBL" id="BAABID010000008">
    <property type="protein sequence ID" value="GAA4729002.1"/>
    <property type="molecule type" value="Genomic_DNA"/>
</dbReference>
<comment type="subcellular location">
    <subcellularLocation>
        <location evidence="1">Cell envelope</location>
    </subcellularLocation>
</comment>
<dbReference type="Gene3D" id="3.40.50.1980">
    <property type="entry name" value="Nitrogenase molybdenum iron protein domain"/>
    <property type="match status" value="2"/>
</dbReference>
<evidence type="ECO:0000256" key="4">
    <source>
        <dbReference type="ARBA" id="ARBA00022729"/>
    </source>
</evidence>
<feature type="signal peptide" evidence="5">
    <location>
        <begin position="1"/>
        <end position="18"/>
    </location>
</feature>
<proteinExistence type="inferred from homology"/>
<dbReference type="PANTHER" id="PTHR30532:SF1">
    <property type="entry name" value="IRON(3+)-HYDROXAMATE-BINDING PROTEIN FHUD"/>
    <property type="match status" value="1"/>
</dbReference>
<dbReference type="PANTHER" id="PTHR30532">
    <property type="entry name" value="IRON III DICITRATE-BINDING PERIPLASMIC PROTEIN"/>
    <property type="match status" value="1"/>
</dbReference>
<comment type="caution">
    <text evidence="7">The sequence shown here is derived from an EMBL/GenBank/DDBJ whole genome shotgun (WGS) entry which is preliminary data.</text>
</comment>
<gene>
    <name evidence="7" type="primary">cdtB</name>
    <name evidence="7" type="ORF">GCM10023216_20520</name>
</gene>
<evidence type="ECO:0000259" key="6">
    <source>
        <dbReference type="PROSITE" id="PS50983"/>
    </source>
</evidence>
<evidence type="ECO:0000313" key="8">
    <source>
        <dbReference type="Proteomes" id="UP001500956"/>
    </source>
</evidence>
<evidence type="ECO:0000256" key="5">
    <source>
        <dbReference type="SAM" id="SignalP"/>
    </source>
</evidence>
<name>A0ABP8YHC0_9MICO</name>
<sequence>MRTARALVTALAAGLTLAACGTTDDAVTAEAEPEATESAEVQPVTVTDARGEEIVLPDGPAERVVALEWNQAEMVVTLGVDPVGLSDPEGYSSWVGEAAPLREDPTDVGVRREPSIETIAELEPDLIIGADGSVPEEAMEQMERIAPVMVTTGADAEDPLGTIRSDLETIATVLGAQERAEQVLTELDETLATNADAIEAAGLAGTPVVLTSPYADGANLTIRMHGPRTAVQAVAVEMGLAAAWEDPGDDGFGLSYLDLEGLTQLPDDTRFLYWGNDGDPEDVVEAELAGNPLWEELPFVEAGHVHRAAVGIWAYGGPASMMAWSDDLVAVLGA</sequence>
<dbReference type="PRINTS" id="PR01715">
    <property type="entry name" value="FERRIBNDNGPP"/>
</dbReference>
<dbReference type="InterPro" id="IPR051313">
    <property type="entry name" value="Bact_iron-sidero_bind"/>
</dbReference>
<evidence type="ECO:0000256" key="1">
    <source>
        <dbReference type="ARBA" id="ARBA00004196"/>
    </source>
</evidence>
<evidence type="ECO:0000313" key="7">
    <source>
        <dbReference type="EMBL" id="GAA4729002.1"/>
    </source>
</evidence>
<dbReference type="CDD" id="cd01146">
    <property type="entry name" value="FhuD"/>
    <property type="match status" value="1"/>
</dbReference>
<evidence type="ECO:0000256" key="3">
    <source>
        <dbReference type="ARBA" id="ARBA00022448"/>
    </source>
</evidence>
<dbReference type="SUPFAM" id="SSF53807">
    <property type="entry name" value="Helical backbone' metal receptor"/>
    <property type="match status" value="1"/>
</dbReference>